<dbReference type="SUPFAM" id="SSF50494">
    <property type="entry name" value="Trypsin-like serine proteases"/>
    <property type="match status" value="1"/>
</dbReference>
<gene>
    <name evidence="1" type="ORF">A1507_09355</name>
</gene>
<reference evidence="1 2" key="1">
    <citation type="submission" date="2016-03" db="EMBL/GenBank/DDBJ databases">
        <authorList>
            <person name="Ploux O."/>
        </authorList>
    </citation>
    <scope>NUCLEOTIDE SEQUENCE [LARGE SCALE GENOMIC DNA]</scope>
    <source>
        <strain evidence="1 2">R-45378</strain>
    </source>
</reference>
<dbReference type="Gene3D" id="2.40.10.10">
    <property type="entry name" value="Trypsin-like serine proteases"/>
    <property type="match status" value="2"/>
</dbReference>
<dbReference type="Proteomes" id="UP000077857">
    <property type="component" value="Unassembled WGS sequence"/>
</dbReference>
<evidence type="ECO:0000313" key="2">
    <source>
        <dbReference type="Proteomes" id="UP000077857"/>
    </source>
</evidence>
<dbReference type="InterPro" id="IPR043504">
    <property type="entry name" value="Peptidase_S1_PA_chymotrypsin"/>
</dbReference>
<protein>
    <submittedName>
        <fullName evidence="1">Peptidase S1</fullName>
    </submittedName>
</protein>
<evidence type="ECO:0000313" key="1">
    <source>
        <dbReference type="EMBL" id="OAI18551.1"/>
    </source>
</evidence>
<name>A0A177NKZ7_9GAMM</name>
<comment type="caution">
    <text evidence="1">The sequence shown here is derived from an EMBL/GenBank/DDBJ whole genome shotgun (WGS) entry which is preliminary data.</text>
</comment>
<accession>A0A177NKZ7</accession>
<dbReference type="RefSeq" id="WP_064039949.1">
    <property type="nucleotide sequence ID" value="NZ_CP133985.1"/>
</dbReference>
<dbReference type="PANTHER" id="PTHR43019">
    <property type="entry name" value="SERINE ENDOPROTEASE DEGS"/>
    <property type="match status" value="1"/>
</dbReference>
<dbReference type="AlphaFoldDB" id="A0A177NKZ7"/>
<dbReference type="OrthoDB" id="212300at2"/>
<organism evidence="1 2">
    <name type="scientific">Methylomonas koyamae</name>
    <dbReference type="NCBI Taxonomy" id="702114"/>
    <lineage>
        <taxon>Bacteria</taxon>
        <taxon>Pseudomonadati</taxon>
        <taxon>Pseudomonadota</taxon>
        <taxon>Gammaproteobacteria</taxon>
        <taxon>Methylococcales</taxon>
        <taxon>Methylococcaceae</taxon>
        <taxon>Methylomonas</taxon>
    </lineage>
</organism>
<sequence length="259" mass="28169">MKNCIPYFPIALLAFLLIPNGGYASEFNLPEILGRIKPGIVAIGTYMPSRNPRGVFLGTGFAVGDGKKVITNAHVTAKKLDDGHLERFAVFYREDQKEQMQIAELRATDEDHDLALLSVEGRSLPALEIGDSQRVREGEQYAFTGYPIGMILGLYPVTHRSIIAAISPNAIPAIASNQLNVNMLKRLQTPFDVFQLDATAYPGNSGSPLYDIKSGKVVGIINKVFVQGSKENAISNPSGITYAIPSEHIKTLLNQNAAQ</sequence>
<dbReference type="InterPro" id="IPR009003">
    <property type="entry name" value="Peptidase_S1_PA"/>
</dbReference>
<dbReference type="EMBL" id="LUUJ01000057">
    <property type="protein sequence ID" value="OAI18551.1"/>
    <property type="molecule type" value="Genomic_DNA"/>
</dbReference>
<proteinExistence type="predicted"/>
<dbReference type="Pfam" id="PF13365">
    <property type="entry name" value="Trypsin_2"/>
    <property type="match status" value="1"/>
</dbReference>
<dbReference type="PANTHER" id="PTHR43019:SF23">
    <property type="entry name" value="PROTEASE DO-LIKE 5, CHLOROPLASTIC"/>
    <property type="match status" value="1"/>
</dbReference>